<dbReference type="PANTHER" id="PTHR24321:SF8">
    <property type="entry name" value="ESTRADIOL 17-BETA-DEHYDROGENASE 8-RELATED"/>
    <property type="match status" value="1"/>
</dbReference>
<keyword evidence="2" id="KW-0521">NADP</keyword>
<dbReference type="PRINTS" id="PR00080">
    <property type="entry name" value="SDRFAMILY"/>
</dbReference>
<accession>A0AAW0C661</accession>
<dbReference type="Proteomes" id="UP001383192">
    <property type="component" value="Unassembled WGS sequence"/>
</dbReference>
<comment type="caution">
    <text evidence="4">The sequence shown here is derived from an EMBL/GenBank/DDBJ whole genome shotgun (WGS) entry which is preliminary data.</text>
</comment>
<evidence type="ECO:0000313" key="5">
    <source>
        <dbReference type="Proteomes" id="UP001383192"/>
    </source>
</evidence>
<protein>
    <submittedName>
        <fullName evidence="4">Uncharacterized protein</fullName>
    </submittedName>
</protein>
<dbReference type="PRINTS" id="PR00081">
    <property type="entry name" value="GDHRDH"/>
</dbReference>
<dbReference type="Pfam" id="PF13561">
    <property type="entry name" value="adh_short_C2"/>
    <property type="match status" value="1"/>
</dbReference>
<dbReference type="PROSITE" id="PS00061">
    <property type="entry name" value="ADH_SHORT"/>
    <property type="match status" value="1"/>
</dbReference>
<gene>
    <name evidence="4" type="ORF">VNI00_012277</name>
</gene>
<evidence type="ECO:0000256" key="1">
    <source>
        <dbReference type="ARBA" id="ARBA00006484"/>
    </source>
</evidence>
<name>A0AAW0C661_9AGAR</name>
<evidence type="ECO:0000256" key="2">
    <source>
        <dbReference type="ARBA" id="ARBA00022857"/>
    </source>
</evidence>
<dbReference type="AlphaFoldDB" id="A0AAW0C661"/>
<keyword evidence="3" id="KW-0560">Oxidoreductase</keyword>
<dbReference type="InterPro" id="IPR020904">
    <property type="entry name" value="Sc_DH/Rdtase_CS"/>
</dbReference>
<dbReference type="EMBL" id="JAYKXP010000056">
    <property type="protein sequence ID" value="KAK7034635.1"/>
    <property type="molecule type" value="Genomic_DNA"/>
</dbReference>
<dbReference type="InterPro" id="IPR002347">
    <property type="entry name" value="SDR_fam"/>
</dbReference>
<evidence type="ECO:0000256" key="3">
    <source>
        <dbReference type="ARBA" id="ARBA00023002"/>
    </source>
</evidence>
<sequence>MPSAIVTGSAQGIGRTIALSLAQAGYDVTVNDIPSQNYKLEELAKEIESLGRKAVVSTGDVSIEADVKRIITATVEQLGGLDVMVANAAATNFRFLKPMPAATVEEWDSVHAVNTRGTFLCYKYAAEQMVSQGRGGRLIGACSASGKRGDPAMVAYSVSKFAIRGLTQCAALEYGKHGITANAFCPGVTKTEHVAAHMDGPVMDNALTKNVDMSALGKISEMADIANVVVFLASKESQFITGQTLNVDGGLHFD</sequence>
<dbReference type="GO" id="GO:0016491">
    <property type="term" value="F:oxidoreductase activity"/>
    <property type="evidence" value="ECO:0007669"/>
    <property type="project" value="UniProtKB-KW"/>
</dbReference>
<keyword evidence="5" id="KW-1185">Reference proteome</keyword>
<dbReference type="PANTHER" id="PTHR24321">
    <property type="entry name" value="DEHYDROGENASES, SHORT CHAIN"/>
    <property type="match status" value="1"/>
</dbReference>
<dbReference type="Gene3D" id="3.40.50.720">
    <property type="entry name" value="NAD(P)-binding Rossmann-like Domain"/>
    <property type="match status" value="1"/>
</dbReference>
<dbReference type="InterPro" id="IPR036291">
    <property type="entry name" value="NAD(P)-bd_dom_sf"/>
</dbReference>
<proteinExistence type="inferred from homology"/>
<organism evidence="4 5">
    <name type="scientific">Paramarasmius palmivorus</name>
    <dbReference type="NCBI Taxonomy" id="297713"/>
    <lineage>
        <taxon>Eukaryota</taxon>
        <taxon>Fungi</taxon>
        <taxon>Dikarya</taxon>
        <taxon>Basidiomycota</taxon>
        <taxon>Agaricomycotina</taxon>
        <taxon>Agaricomycetes</taxon>
        <taxon>Agaricomycetidae</taxon>
        <taxon>Agaricales</taxon>
        <taxon>Marasmiineae</taxon>
        <taxon>Marasmiaceae</taxon>
        <taxon>Paramarasmius</taxon>
    </lineage>
</organism>
<dbReference type="FunFam" id="3.40.50.720:FF:000084">
    <property type="entry name" value="Short-chain dehydrogenase reductase"/>
    <property type="match status" value="1"/>
</dbReference>
<dbReference type="SUPFAM" id="SSF51735">
    <property type="entry name" value="NAD(P)-binding Rossmann-fold domains"/>
    <property type="match status" value="1"/>
</dbReference>
<reference evidence="4 5" key="1">
    <citation type="submission" date="2024-01" db="EMBL/GenBank/DDBJ databases">
        <title>A draft genome for a cacao thread blight-causing isolate of Paramarasmius palmivorus.</title>
        <authorList>
            <person name="Baruah I.K."/>
            <person name="Bukari Y."/>
            <person name="Amoako-Attah I."/>
            <person name="Meinhardt L.W."/>
            <person name="Bailey B.A."/>
            <person name="Cohen S.P."/>
        </authorList>
    </citation>
    <scope>NUCLEOTIDE SEQUENCE [LARGE SCALE GENOMIC DNA]</scope>
    <source>
        <strain evidence="4 5">GH-12</strain>
    </source>
</reference>
<evidence type="ECO:0000313" key="4">
    <source>
        <dbReference type="EMBL" id="KAK7034635.1"/>
    </source>
</evidence>
<comment type="similarity">
    <text evidence="1">Belongs to the short-chain dehydrogenases/reductases (SDR) family.</text>
</comment>